<evidence type="ECO:0000256" key="2">
    <source>
        <dbReference type="SAM" id="Phobius"/>
    </source>
</evidence>
<feature type="transmembrane region" description="Helical" evidence="2">
    <location>
        <begin position="185"/>
        <end position="207"/>
    </location>
</feature>
<protein>
    <recommendedName>
        <fullName evidence="5">Letm1 RBD domain-containing protein</fullName>
    </recommendedName>
</protein>
<dbReference type="Proteomes" id="UP001316803">
    <property type="component" value="Unassembled WGS sequence"/>
</dbReference>
<dbReference type="AlphaFoldDB" id="A0AAN8EK99"/>
<keyword evidence="2" id="KW-1133">Transmembrane helix</keyword>
<feature type="compositionally biased region" description="Pro residues" evidence="1">
    <location>
        <begin position="90"/>
        <end position="99"/>
    </location>
</feature>
<keyword evidence="2" id="KW-0812">Transmembrane</keyword>
<feature type="region of interest" description="Disordered" evidence="1">
    <location>
        <begin position="406"/>
        <end position="425"/>
    </location>
</feature>
<gene>
    <name evidence="3" type="ORF">OHC33_000796</name>
</gene>
<evidence type="ECO:0000313" key="4">
    <source>
        <dbReference type="Proteomes" id="UP001316803"/>
    </source>
</evidence>
<feature type="compositionally biased region" description="Basic and acidic residues" evidence="1">
    <location>
        <begin position="416"/>
        <end position="425"/>
    </location>
</feature>
<organism evidence="3 4">
    <name type="scientific">Knufia fluminis</name>
    <dbReference type="NCBI Taxonomy" id="191047"/>
    <lineage>
        <taxon>Eukaryota</taxon>
        <taxon>Fungi</taxon>
        <taxon>Dikarya</taxon>
        <taxon>Ascomycota</taxon>
        <taxon>Pezizomycotina</taxon>
        <taxon>Eurotiomycetes</taxon>
        <taxon>Chaetothyriomycetidae</taxon>
        <taxon>Chaetothyriales</taxon>
        <taxon>Trichomeriaceae</taxon>
        <taxon>Knufia</taxon>
    </lineage>
</organism>
<dbReference type="EMBL" id="JAKLMC020000002">
    <property type="protein sequence ID" value="KAK5957609.1"/>
    <property type="molecule type" value="Genomic_DNA"/>
</dbReference>
<comment type="caution">
    <text evidence="3">The sequence shown here is derived from an EMBL/GenBank/DDBJ whole genome shotgun (WGS) entry which is preliminary data.</text>
</comment>
<accession>A0AAN8EK99</accession>
<evidence type="ECO:0000256" key="1">
    <source>
        <dbReference type="SAM" id="MobiDB-lite"/>
    </source>
</evidence>
<proteinExistence type="predicted"/>
<name>A0AAN8EK99_9EURO</name>
<evidence type="ECO:0008006" key="5">
    <source>
        <dbReference type="Google" id="ProtNLM"/>
    </source>
</evidence>
<evidence type="ECO:0000313" key="3">
    <source>
        <dbReference type="EMBL" id="KAK5957609.1"/>
    </source>
</evidence>
<keyword evidence="4" id="KW-1185">Reference proteome</keyword>
<feature type="region of interest" description="Disordered" evidence="1">
    <location>
        <begin position="43"/>
        <end position="67"/>
    </location>
</feature>
<reference evidence="3 4" key="1">
    <citation type="submission" date="2022-12" db="EMBL/GenBank/DDBJ databases">
        <title>Genomic features and morphological characterization of a novel Knufia sp. strain isolated from spacecraft assembly facility.</title>
        <authorList>
            <person name="Teixeira M."/>
            <person name="Chander A.M."/>
            <person name="Stajich J.E."/>
            <person name="Venkateswaran K."/>
        </authorList>
    </citation>
    <scope>NUCLEOTIDE SEQUENCE [LARGE SCALE GENOMIC DNA]</scope>
    <source>
        <strain evidence="3 4">FJI-L2-BK-P2</strain>
    </source>
</reference>
<sequence>MRDLILRQTHAAHRHGARSQMSHAHLQLFTSQQLRFKADRAAPLPTQNHTVTAPHRGNDRFRSAPGISTDPKLAIRGLVPTLDTTRPAPLDLPEPPHPLAYPSSRSKNPSKWDFKYLFRLGKAYGSFYWTGIKNVYANHKTRTDILKRLGGTSPDMAARIAGAPQQISYNEYELLLRANRDVKKLIPFGLIFAICGEFTPLIIVLLGSKVVPGTCVIPKQVTQDRKKMLAREKLYMDLMTDTYSSRAKTAKSGMSPEVTRSYLIPDAYRLGLSPLINISGPLGSLYWNLRLEKRLKQHTNEILSTASLVQREGGWAKKSPLDMWEWGNKYGMYALRQYVKEGIERGEDPVSEKMKKTLLDAFEAETKALVDAAKRGDEEGTGSPWAMEIHDPLLWDRPDCVAMRRDIEGSVSSKQPKTDVKSKKS</sequence>
<keyword evidence="2" id="KW-0472">Membrane</keyword>
<feature type="region of interest" description="Disordered" evidence="1">
    <location>
        <begin position="84"/>
        <end position="107"/>
    </location>
</feature>